<dbReference type="InterPro" id="IPR013087">
    <property type="entry name" value="Znf_C2H2_type"/>
</dbReference>
<reference evidence="9" key="1">
    <citation type="submission" date="2016-04" db="UniProtKB">
        <authorList>
            <consortium name="WormBaseParasite"/>
        </authorList>
    </citation>
    <scope>IDENTIFICATION</scope>
</reference>
<feature type="transmembrane region" description="Helical" evidence="6">
    <location>
        <begin position="43"/>
        <end position="66"/>
    </location>
</feature>
<feature type="domain" description="C2H2-type" evidence="7">
    <location>
        <begin position="258"/>
        <end position="286"/>
    </location>
</feature>
<evidence type="ECO:0000256" key="6">
    <source>
        <dbReference type="SAM" id="Phobius"/>
    </source>
</evidence>
<dbReference type="PROSITE" id="PS00028">
    <property type="entry name" value="ZINC_FINGER_C2H2_1"/>
    <property type="match status" value="4"/>
</dbReference>
<dbReference type="Pfam" id="PF00096">
    <property type="entry name" value="zf-C2H2"/>
    <property type="match status" value="2"/>
</dbReference>
<evidence type="ECO:0000313" key="8">
    <source>
        <dbReference type="Proteomes" id="UP000038040"/>
    </source>
</evidence>
<dbReference type="Gene3D" id="3.30.160.60">
    <property type="entry name" value="Classic Zinc Finger"/>
    <property type="match status" value="3"/>
</dbReference>
<protein>
    <submittedName>
        <fullName evidence="9">C2H2-type domain-containing protein</fullName>
    </submittedName>
</protein>
<evidence type="ECO:0000259" key="7">
    <source>
        <dbReference type="PROSITE" id="PS50157"/>
    </source>
</evidence>
<keyword evidence="4" id="KW-0862">Zinc</keyword>
<evidence type="ECO:0000256" key="3">
    <source>
        <dbReference type="ARBA" id="ARBA00022771"/>
    </source>
</evidence>
<name>A0A158Q5Q8_DRAME</name>
<dbReference type="PANTHER" id="PTHR24379">
    <property type="entry name" value="KRAB AND ZINC FINGER DOMAIN-CONTAINING"/>
    <property type="match status" value="1"/>
</dbReference>
<keyword evidence="1" id="KW-0479">Metal-binding</keyword>
<keyword evidence="6" id="KW-1133">Transmembrane helix</keyword>
<dbReference type="InterPro" id="IPR036236">
    <property type="entry name" value="Znf_C2H2_sf"/>
</dbReference>
<proteinExistence type="predicted"/>
<keyword evidence="3 5" id="KW-0863">Zinc-finger</keyword>
<accession>A0A158Q5Q8</accession>
<keyword evidence="2" id="KW-0677">Repeat</keyword>
<feature type="domain" description="C2H2-type" evidence="7">
    <location>
        <begin position="508"/>
        <end position="531"/>
    </location>
</feature>
<organism evidence="8 9">
    <name type="scientific">Dracunculus medinensis</name>
    <name type="common">Guinea worm</name>
    <dbReference type="NCBI Taxonomy" id="318479"/>
    <lineage>
        <taxon>Eukaryota</taxon>
        <taxon>Metazoa</taxon>
        <taxon>Ecdysozoa</taxon>
        <taxon>Nematoda</taxon>
        <taxon>Chromadorea</taxon>
        <taxon>Rhabditida</taxon>
        <taxon>Spirurina</taxon>
        <taxon>Dracunculoidea</taxon>
        <taxon>Dracunculidae</taxon>
        <taxon>Dracunculus</taxon>
    </lineage>
</organism>
<dbReference type="SMART" id="SM00355">
    <property type="entry name" value="ZnF_C2H2"/>
    <property type="match status" value="6"/>
</dbReference>
<keyword evidence="6" id="KW-0812">Transmembrane</keyword>
<dbReference type="AlphaFoldDB" id="A0A158Q5Q8"/>
<evidence type="ECO:0000256" key="4">
    <source>
        <dbReference type="ARBA" id="ARBA00022833"/>
    </source>
</evidence>
<dbReference type="PROSITE" id="PS50157">
    <property type="entry name" value="ZINC_FINGER_C2H2_2"/>
    <property type="match status" value="4"/>
</dbReference>
<evidence type="ECO:0000256" key="1">
    <source>
        <dbReference type="ARBA" id="ARBA00022723"/>
    </source>
</evidence>
<evidence type="ECO:0000256" key="5">
    <source>
        <dbReference type="PROSITE-ProRule" id="PRU00042"/>
    </source>
</evidence>
<feature type="domain" description="C2H2-type" evidence="7">
    <location>
        <begin position="478"/>
        <end position="507"/>
    </location>
</feature>
<dbReference type="Proteomes" id="UP000038040">
    <property type="component" value="Unplaced"/>
</dbReference>
<evidence type="ECO:0000256" key="2">
    <source>
        <dbReference type="ARBA" id="ARBA00022737"/>
    </source>
</evidence>
<dbReference type="SUPFAM" id="SSF57667">
    <property type="entry name" value="beta-beta-alpha zinc fingers"/>
    <property type="match status" value="1"/>
</dbReference>
<keyword evidence="6" id="KW-0472">Membrane</keyword>
<dbReference type="WBParaSite" id="DME_0000798201-mRNA-1">
    <property type="protein sequence ID" value="DME_0000798201-mRNA-1"/>
    <property type="gene ID" value="DME_0000798201"/>
</dbReference>
<sequence length="586" mass="67291">LNLTTIPPHCWLMETLERVQFVLVIFSEGTRIVLQGESLNSPFSHLFVATINYIMLVSFSCGVLVTREIDSSYMAKFIFLRMSYSSSTVIPDWVHAVSARILELPLKIYELLALLSNEEQIEVEKIGNNEMQKFLHAVKKVTEYHQNNPFWLRKQVVKYNDKSGDYVMKVEDLAHDVGLCLQSDRKQKSVQTCTMKYSDKLSASAIPLFENRLLLVKDQSRIAQENNLEYPDSDSISESDCEETCFALIKSLNDDVANECVHCGAKFDRFNQLRTHIAFTHRVKHQCHICAYSSNVKAELKKHIIINHEKGVRCTVAGCSTTISYFRLKRHIEKVHSMGNRNTKINNSLIRKNSFKSEKLSAASQINSPKQYLFSADLDKEVMLHDEPNNEYLPNSPILNLNNAINSNVNSENQSHKSYFAPNGLDSIAGKNFRATDDLENHLCNICNKQFTRMLSLIRHYKRIHLQMYKRCTVQKELLCEIAECNRQFSSQAKLHDHILSHIDQPIVACNNCNKKFKSRAHFAVHLRHYHQASIRDLGCNMRNFNILSNGFYLKSDYTSINVKLCGIKLPHKSPEISTENSLFNS</sequence>
<feature type="domain" description="C2H2-type" evidence="7">
    <location>
        <begin position="442"/>
        <end position="465"/>
    </location>
</feature>
<evidence type="ECO:0000313" key="9">
    <source>
        <dbReference type="WBParaSite" id="DME_0000798201-mRNA-1"/>
    </source>
</evidence>
<dbReference type="PANTHER" id="PTHR24379:SF121">
    <property type="entry name" value="C2H2-TYPE DOMAIN-CONTAINING PROTEIN"/>
    <property type="match status" value="1"/>
</dbReference>
<dbReference type="GO" id="GO:0008270">
    <property type="term" value="F:zinc ion binding"/>
    <property type="evidence" value="ECO:0007669"/>
    <property type="project" value="UniProtKB-KW"/>
</dbReference>